<name>A0A1M6NR42_9RHOB</name>
<keyword evidence="3" id="KW-1185">Reference proteome</keyword>
<dbReference type="Proteomes" id="UP000183982">
    <property type="component" value="Unassembled WGS sequence"/>
</dbReference>
<dbReference type="OrthoDB" id="7876829at2"/>
<sequence length="147" mass="16752">MSRKFIATIVAAAITVTGISAVPARADEDVIKFILGAAAIYALTQAIEDRNEPRVSTTSPYRPRTVEPRPLPRRARRLAPIPARCLKHHETQNGMVRMIGKRCVNRHYHQAHRLPETCRVSRHTYNGVRHGYKPRCLRRNGFEVARH</sequence>
<accession>A0A1M6NR42</accession>
<evidence type="ECO:0000313" key="3">
    <source>
        <dbReference type="Proteomes" id="UP000183982"/>
    </source>
</evidence>
<evidence type="ECO:0000256" key="1">
    <source>
        <dbReference type="SAM" id="SignalP"/>
    </source>
</evidence>
<organism evidence="2 3">
    <name type="scientific">Shimia gijangensis</name>
    <dbReference type="NCBI Taxonomy" id="1470563"/>
    <lineage>
        <taxon>Bacteria</taxon>
        <taxon>Pseudomonadati</taxon>
        <taxon>Pseudomonadota</taxon>
        <taxon>Alphaproteobacteria</taxon>
        <taxon>Rhodobacterales</taxon>
        <taxon>Roseobacteraceae</taxon>
    </lineage>
</organism>
<reference evidence="3" key="1">
    <citation type="submission" date="2016-11" db="EMBL/GenBank/DDBJ databases">
        <authorList>
            <person name="Varghese N."/>
            <person name="Submissions S."/>
        </authorList>
    </citation>
    <scope>NUCLEOTIDE SEQUENCE [LARGE SCALE GENOMIC DNA]</scope>
    <source>
        <strain evidence="3">DSM 100564</strain>
    </source>
</reference>
<dbReference type="AlphaFoldDB" id="A0A1M6NR42"/>
<gene>
    <name evidence="2" type="ORF">SAMN05444000_11677</name>
</gene>
<proteinExistence type="predicted"/>
<feature type="signal peptide" evidence="1">
    <location>
        <begin position="1"/>
        <end position="26"/>
    </location>
</feature>
<feature type="chain" id="PRO_5013019952" evidence="1">
    <location>
        <begin position="27"/>
        <end position="147"/>
    </location>
</feature>
<dbReference type="EMBL" id="FQZQ01000016">
    <property type="protein sequence ID" value="SHJ98128.1"/>
    <property type="molecule type" value="Genomic_DNA"/>
</dbReference>
<evidence type="ECO:0000313" key="2">
    <source>
        <dbReference type="EMBL" id="SHJ98128.1"/>
    </source>
</evidence>
<dbReference type="STRING" id="1470563.SAMN05444000_11677"/>
<keyword evidence="1" id="KW-0732">Signal</keyword>
<protein>
    <submittedName>
        <fullName evidence="2">Uncharacterized protein</fullName>
    </submittedName>
</protein>
<dbReference type="RefSeq" id="WP_073254106.1">
    <property type="nucleotide sequence ID" value="NZ_FQZQ01000016.1"/>
</dbReference>